<reference evidence="2" key="1">
    <citation type="submission" date="2018-11" db="EMBL/GenBank/DDBJ databases">
        <authorList>
            <consortium name="Pathogen Informatics"/>
        </authorList>
    </citation>
    <scope>NUCLEOTIDE SEQUENCE</scope>
</reference>
<comment type="caution">
    <text evidence="2">The sequence shown here is derived from an EMBL/GenBank/DDBJ whole genome shotgun (WGS) entry which is preliminary data.</text>
</comment>
<organism evidence="2 3">
    <name type="scientific">Protopolystoma xenopodis</name>
    <dbReference type="NCBI Taxonomy" id="117903"/>
    <lineage>
        <taxon>Eukaryota</taxon>
        <taxon>Metazoa</taxon>
        <taxon>Spiralia</taxon>
        <taxon>Lophotrochozoa</taxon>
        <taxon>Platyhelminthes</taxon>
        <taxon>Monogenea</taxon>
        <taxon>Polyopisthocotylea</taxon>
        <taxon>Polystomatidea</taxon>
        <taxon>Polystomatidae</taxon>
        <taxon>Protopolystoma</taxon>
    </lineage>
</organism>
<feature type="region of interest" description="Disordered" evidence="1">
    <location>
        <begin position="1"/>
        <end position="28"/>
    </location>
</feature>
<evidence type="ECO:0000256" key="1">
    <source>
        <dbReference type="SAM" id="MobiDB-lite"/>
    </source>
</evidence>
<accession>A0A448WIY5</accession>
<dbReference type="EMBL" id="CAAALY010016092">
    <property type="protein sequence ID" value="VEL12864.1"/>
    <property type="molecule type" value="Genomic_DNA"/>
</dbReference>
<keyword evidence="3" id="KW-1185">Reference proteome</keyword>
<sequence>MGRGGGWLRRRGCGRTEQRDRCDRGKKTGRQGLILQSTNRLGAPDELTGLHLYLHSRPTVRRFHLRCCLRVSIFVAVSE</sequence>
<dbReference type="Proteomes" id="UP000784294">
    <property type="component" value="Unassembled WGS sequence"/>
</dbReference>
<gene>
    <name evidence="2" type="ORF">PXEA_LOCUS6304</name>
</gene>
<evidence type="ECO:0000313" key="3">
    <source>
        <dbReference type="Proteomes" id="UP000784294"/>
    </source>
</evidence>
<protein>
    <submittedName>
        <fullName evidence="2">Uncharacterized protein</fullName>
    </submittedName>
</protein>
<evidence type="ECO:0000313" key="2">
    <source>
        <dbReference type="EMBL" id="VEL12864.1"/>
    </source>
</evidence>
<proteinExistence type="predicted"/>
<dbReference type="AlphaFoldDB" id="A0A448WIY5"/>
<feature type="compositionally biased region" description="Basic and acidic residues" evidence="1">
    <location>
        <begin position="14"/>
        <end position="26"/>
    </location>
</feature>
<name>A0A448WIY5_9PLAT</name>